<reference evidence="7 8" key="1">
    <citation type="submission" date="2017-03" db="EMBL/GenBank/DDBJ databases">
        <title>Genome of the blue death feigning beetle - Asbolus verrucosus.</title>
        <authorList>
            <person name="Rider S.D."/>
        </authorList>
    </citation>
    <scope>NUCLEOTIDE SEQUENCE [LARGE SCALE GENOMIC DNA]</scope>
    <source>
        <strain evidence="7">Butters</strain>
        <tissue evidence="7">Head and leg muscle</tissue>
    </source>
</reference>
<evidence type="ECO:0000313" key="8">
    <source>
        <dbReference type="Proteomes" id="UP000292052"/>
    </source>
</evidence>
<dbReference type="FunFam" id="1.10.238.20:FF:000001">
    <property type="entry name" value="General odorant-binding protein lush"/>
    <property type="match status" value="1"/>
</dbReference>
<dbReference type="Gene3D" id="1.10.238.20">
    <property type="entry name" value="Pheromone/general odorant binding protein domain"/>
    <property type="match status" value="1"/>
</dbReference>
<keyword evidence="3" id="KW-0964">Secreted</keyword>
<evidence type="ECO:0000256" key="5">
    <source>
        <dbReference type="ARBA" id="ARBA00023180"/>
    </source>
</evidence>
<dbReference type="GO" id="GO:0005549">
    <property type="term" value="F:odorant binding"/>
    <property type="evidence" value="ECO:0007669"/>
    <property type="project" value="InterPro"/>
</dbReference>
<proteinExistence type="inferred from homology"/>
<dbReference type="SUPFAM" id="SSF47565">
    <property type="entry name" value="Insect pheromone/odorant-binding proteins"/>
    <property type="match status" value="1"/>
</dbReference>
<evidence type="ECO:0000313" key="7">
    <source>
        <dbReference type="EMBL" id="RZB40611.1"/>
    </source>
</evidence>
<dbReference type="AlphaFoldDB" id="A0A482VBT4"/>
<dbReference type="OrthoDB" id="5978988at2759"/>
<feature type="non-terminal residue" evidence="7">
    <location>
        <position position="1"/>
    </location>
</feature>
<keyword evidence="5" id="KW-0325">Glycoprotein</keyword>
<comment type="subcellular location">
    <subcellularLocation>
        <location evidence="1">Secreted</location>
    </subcellularLocation>
</comment>
<organism evidence="7 8">
    <name type="scientific">Asbolus verrucosus</name>
    <name type="common">Desert ironclad beetle</name>
    <dbReference type="NCBI Taxonomy" id="1661398"/>
    <lineage>
        <taxon>Eukaryota</taxon>
        <taxon>Metazoa</taxon>
        <taxon>Ecdysozoa</taxon>
        <taxon>Arthropoda</taxon>
        <taxon>Hexapoda</taxon>
        <taxon>Insecta</taxon>
        <taxon>Pterygota</taxon>
        <taxon>Neoptera</taxon>
        <taxon>Endopterygota</taxon>
        <taxon>Coleoptera</taxon>
        <taxon>Polyphaga</taxon>
        <taxon>Cucujiformia</taxon>
        <taxon>Tenebrionidae</taxon>
        <taxon>Pimeliinae</taxon>
        <taxon>Asbolus</taxon>
    </lineage>
</organism>
<dbReference type="EMBL" id="QDEB01117361">
    <property type="protein sequence ID" value="RZB40611.1"/>
    <property type="molecule type" value="Genomic_DNA"/>
</dbReference>
<keyword evidence="4" id="KW-0732">Signal</keyword>
<evidence type="ECO:0000256" key="1">
    <source>
        <dbReference type="ARBA" id="ARBA00004613"/>
    </source>
</evidence>
<dbReference type="GO" id="GO:0005615">
    <property type="term" value="C:extracellular space"/>
    <property type="evidence" value="ECO:0007669"/>
    <property type="project" value="TreeGrafter"/>
</dbReference>
<dbReference type="CDD" id="cd23992">
    <property type="entry name" value="PBP_GOBP"/>
    <property type="match status" value="1"/>
</dbReference>
<keyword evidence="8" id="KW-1185">Reference proteome</keyword>
<dbReference type="STRING" id="1661398.A0A482VBT4"/>
<evidence type="ECO:0000256" key="6">
    <source>
        <dbReference type="ARBA" id="ARBA00056866"/>
    </source>
</evidence>
<gene>
    <name evidence="7" type="ORF">BDFB_013544</name>
</gene>
<dbReference type="Proteomes" id="UP000292052">
    <property type="component" value="Unassembled WGS sequence"/>
</dbReference>
<dbReference type="SMART" id="SM00708">
    <property type="entry name" value="PhBP"/>
    <property type="match status" value="1"/>
</dbReference>
<accession>A0A482VBT4</accession>
<evidence type="ECO:0000256" key="3">
    <source>
        <dbReference type="ARBA" id="ARBA00022525"/>
    </source>
</evidence>
<protein>
    <submittedName>
        <fullName evidence="7">General odorant-binding protein 69a-like</fullName>
    </submittedName>
</protein>
<evidence type="ECO:0000256" key="2">
    <source>
        <dbReference type="ARBA" id="ARBA00008098"/>
    </source>
</evidence>
<comment type="function">
    <text evidence="6">May be a carrier protein for lipids.</text>
</comment>
<name>A0A482VBT4_ASBVE</name>
<dbReference type="PANTHER" id="PTHR11857">
    <property type="entry name" value="ODORANT BINDING PROTEIN-RELATED"/>
    <property type="match status" value="1"/>
</dbReference>
<comment type="caution">
    <text evidence="7">The sequence shown here is derived from an EMBL/GenBank/DDBJ whole genome shotgun (WGS) entry which is preliminary data.</text>
</comment>
<dbReference type="PANTHER" id="PTHR11857:SF43">
    <property type="entry name" value="GEO07291P1-RELATED"/>
    <property type="match status" value="1"/>
</dbReference>
<evidence type="ECO:0000256" key="4">
    <source>
        <dbReference type="ARBA" id="ARBA00022729"/>
    </source>
</evidence>
<sequence length="142" mass="15667">NNHKHNNLKISLNIQCVSEEMQELINMLHGTCISESGVTEDVIAKVNAEKVMVDDENLKCYIKCLLTQTGCISDDGVVDVEATIALLPPEMQDAAAPVIRQCGAKMGANPCESAWLTHKCYLETKPEVGSNYFNFGFVFTNR</sequence>
<dbReference type="InterPro" id="IPR036728">
    <property type="entry name" value="PBP_GOBP_sf"/>
</dbReference>
<dbReference type="GO" id="GO:0007608">
    <property type="term" value="P:sensory perception of smell"/>
    <property type="evidence" value="ECO:0007669"/>
    <property type="project" value="TreeGrafter"/>
</dbReference>
<dbReference type="Pfam" id="PF01395">
    <property type="entry name" value="PBP_GOBP"/>
    <property type="match status" value="1"/>
</dbReference>
<dbReference type="InterPro" id="IPR006170">
    <property type="entry name" value="PBP/GOBP"/>
</dbReference>
<comment type="similarity">
    <text evidence="2">Belongs to the PBP/GOBP family.</text>
</comment>